<sequence length="88" mass="10311">MKNPSHLQSNHDRMVNHLKTLIQKQVEDAEANFAFAEKRYRQAEKELETIKASYAQFCASVSAENKIEKYKWDHLEGKGHETVKEYDV</sequence>
<comment type="caution">
    <text evidence="2">The sequence shown here is derived from an EMBL/GenBank/DDBJ whole genome shotgun (WGS) entry which is preliminary data.</text>
</comment>
<dbReference type="EMBL" id="NPCC01000031">
    <property type="protein sequence ID" value="PAE87701.1"/>
    <property type="molecule type" value="Genomic_DNA"/>
</dbReference>
<organism evidence="2 3">
    <name type="scientific">Shouchella clausii</name>
    <name type="common">Alkalihalobacillus clausii</name>
    <dbReference type="NCBI Taxonomy" id="79880"/>
    <lineage>
        <taxon>Bacteria</taxon>
        <taxon>Bacillati</taxon>
        <taxon>Bacillota</taxon>
        <taxon>Bacilli</taxon>
        <taxon>Bacillales</taxon>
        <taxon>Bacillaceae</taxon>
        <taxon>Shouchella</taxon>
    </lineage>
</organism>
<name>A0A268NWD1_SHOCL</name>
<evidence type="ECO:0000313" key="3">
    <source>
        <dbReference type="Proteomes" id="UP000216207"/>
    </source>
</evidence>
<accession>A0A268NWD1</accession>
<feature type="coiled-coil region" evidence="1">
    <location>
        <begin position="19"/>
        <end position="53"/>
    </location>
</feature>
<evidence type="ECO:0000256" key="1">
    <source>
        <dbReference type="SAM" id="Coils"/>
    </source>
</evidence>
<gene>
    <name evidence="2" type="ORF">CHH72_17190</name>
</gene>
<proteinExistence type="predicted"/>
<reference evidence="2 3" key="1">
    <citation type="submission" date="2017-07" db="EMBL/GenBank/DDBJ databases">
        <title>Isolation and whole genome analysis of endospore-forming bacteria from heroin.</title>
        <authorList>
            <person name="Kalinowski J."/>
            <person name="Ahrens B."/>
            <person name="Al-Dilaimi A."/>
            <person name="Winkler A."/>
            <person name="Wibberg D."/>
            <person name="Schleenbecker U."/>
            <person name="Ruckert C."/>
            <person name="Wolfel R."/>
            <person name="Grass G."/>
        </authorList>
    </citation>
    <scope>NUCLEOTIDE SEQUENCE [LARGE SCALE GENOMIC DNA]</scope>
    <source>
        <strain evidence="2 3">7539</strain>
    </source>
</reference>
<evidence type="ECO:0000313" key="2">
    <source>
        <dbReference type="EMBL" id="PAE87701.1"/>
    </source>
</evidence>
<protein>
    <submittedName>
        <fullName evidence="2">Uncharacterized protein</fullName>
    </submittedName>
</protein>
<keyword evidence="1" id="KW-0175">Coiled coil</keyword>
<dbReference type="Proteomes" id="UP000216207">
    <property type="component" value="Unassembled WGS sequence"/>
</dbReference>
<dbReference type="AlphaFoldDB" id="A0A268NWD1"/>